<name>Q287N8_NPVAS</name>
<organismHost>
    <name type="scientific">Lepidoptera</name>
    <name type="common">moths &amp; butterflies</name>
    <dbReference type="NCBI Taxonomy" id="7088"/>
</organismHost>
<protein>
    <submittedName>
        <fullName evidence="1">ORF-34</fullName>
    </submittedName>
</protein>
<accession>Q287N8</accession>
<evidence type="ECO:0000313" key="2">
    <source>
        <dbReference type="Proteomes" id="UP000204644"/>
    </source>
</evidence>
<keyword evidence="2" id="KW-1185">Reference proteome</keyword>
<sequence>MHIKMYILAVTSVEAHIAEVIDNLLLTYFCPVFAVHGILDTLAVCEDKVYTDDKRNHTFKCYENFLHTEQSETVAVTIQEYGDLNQKYDMIQKIVQIMEENDDGVIVLSNYF</sequence>
<evidence type="ECO:0000313" key="1">
    <source>
        <dbReference type="EMBL" id="AAZ38200.1"/>
    </source>
</evidence>
<dbReference type="RefSeq" id="YP_529704.1">
    <property type="nucleotide sequence ID" value="NC_007921.1"/>
</dbReference>
<reference evidence="1 2" key="2">
    <citation type="journal article" date="2006" name="J. Gen. Virol.">
        <title>Genome sequence of an enhancin gene-rich nucleopolyhedrovirus (NPV) from Agrotis segetum: collinearity with Spodoptera exigua multiple NPV.</title>
        <authorList>
            <person name="Jakubowska A.K."/>
            <person name="Peters S.A."/>
            <person name="Ziemnicka J."/>
            <person name="Vlak J.M."/>
            <person name="van Oers M.M."/>
        </authorList>
    </citation>
    <scope>NUCLEOTIDE SEQUENCE [LARGE SCALE GENOMIC DNA]</scope>
</reference>
<dbReference type="KEGG" id="vg:3974298"/>
<dbReference type="GeneID" id="3974298"/>
<organism evidence="1 2">
    <name type="scientific">Agrotis segetum nuclear polyhedrosis virus</name>
    <name type="common">AsNPV</name>
    <dbReference type="NCBI Taxonomy" id="1962501"/>
    <lineage>
        <taxon>Viruses</taxon>
        <taxon>Viruses incertae sedis</taxon>
        <taxon>Naldaviricetes</taxon>
        <taxon>Lefavirales</taxon>
        <taxon>Baculoviridae</taxon>
        <taxon>Alphabaculovirus</taxon>
        <taxon>Alphabaculovirus agsegetum</taxon>
    </lineage>
</organism>
<dbReference type="OrthoDB" id="22425at10239"/>
<proteinExistence type="predicted"/>
<reference evidence="2" key="1">
    <citation type="journal article" date="2005" name="J. Invertebr. Pathol.">
        <title>Molecular characterization of Agrotis segetum nucleopolyhedrovirus from Poland.</title>
        <authorList>
            <person name="Jakubowska A."/>
            <person name="van Oers M.M."/>
            <person name="Ziemnicka J."/>
            <person name="Lipa J.J."/>
            <person name="Vlak J.M."/>
        </authorList>
    </citation>
    <scope>NUCLEOTIDE SEQUENCE [LARGE SCALE GENOMIC DNA]</scope>
</reference>
<dbReference type="Proteomes" id="UP000204644">
    <property type="component" value="Segment"/>
</dbReference>
<dbReference type="EMBL" id="DQ123841">
    <property type="protein sequence ID" value="AAZ38200.1"/>
    <property type="molecule type" value="Genomic_DNA"/>
</dbReference>